<evidence type="ECO:0000313" key="4">
    <source>
        <dbReference type="EMBL" id="KAF2075765.1"/>
    </source>
</evidence>
<keyword evidence="2" id="KW-0472">Membrane</keyword>
<comment type="caution">
    <text evidence="4">The sequence shown here is derived from an EMBL/GenBank/DDBJ whole genome shotgun (WGS) entry which is preliminary data.</text>
</comment>
<name>A0A8J4V0J1_9MYCE</name>
<dbReference type="GO" id="GO:0019867">
    <property type="term" value="C:outer membrane"/>
    <property type="evidence" value="ECO:0007669"/>
    <property type="project" value="InterPro"/>
</dbReference>
<evidence type="ECO:0000259" key="3">
    <source>
        <dbReference type="Pfam" id="PF01103"/>
    </source>
</evidence>
<evidence type="ECO:0000256" key="1">
    <source>
        <dbReference type="ARBA" id="ARBA00004370"/>
    </source>
</evidence>
<reference evidence="4" key="1">
    <citation type="submission" date="2020-01" db="EMBL/GenBank/DDBJ databases">
        <title>Development of genomics and gene disruption for Polysphondylium violaceum indicates a role for the polyketide synthase stlB in stalk morphogenesis.</title>
        <authorList>
            <person name="Narita B."/>
            <person name="Kawabe Y."/>
            <person name="Kin K."/>
            <person name="Saito T."/>
            <person name="Gibbs R."/>
            <person name="Kuspa A."/>
            <person name="Muzny D."/>
            <person name="Queller D."/>
            <person name="Richards S."/>
            <person name="Strassman J."/>
            <person name="Sucgang R."/>
            <person name="Worley K."/>
            <person name="Schaap P."/>
        </authorList>
    </citation>
    <scope>NUCLEOTIDE SEQUENCE</scope>
    <source>
        <strain evidence="4">QSvi11</strain>
    </source>
</reference>
<proteinExistence type="predicted"/>
<dbReference type="EMBL" id="AJWJ01000087">
    <property type="protein sequence ID" value="KAF2075765.1"/>
    <property type="molecule type" value="Genomic_DNA"/>
</dbReference>
<dbReference type="OrthoDB" id="22634at2759"/>
<dbReference type="Pfam" id="PF01103">
    <property type="entry name" value="Omp85"/>
    <property type="match status" value="1"/>
</dbReference>
<dbReference type="Proteomes" id="UP000695562">
    <property type="component" value="Unassembled WGS sequence"/>
</dbReference>
<protein>
    <recommendedName>
        <fullName evidence="3">Bacterial surface antigen (D15) domain-containing protein</fullName>
    </recommendedName>
</protein>
<sequence>MVRIVFDKEKPLNSSDEYLLSQYFSQLDQFKDASVSNKKVQDYISRGMDKMQQEGIFYDAELSVDTNTNTITVKPTSRMNFRIGATTDLKQEFCYNTANPFGKGGTFEFNVEMDLKSVIGKLQYSDKTGNTIMGTRTTEKSSYKIKEGFNIDTSSLSWLWKKNRHSFVIKTSDRSVGVDPSNHRKDHLASTGSSYLLSLQHDFSFKKVFGAYQHFGQINSELALPYLSTFSFLKSRINFHQLLDLPFRMKLFFSHSMGGIYKIGNNNTLTPVPDRFFNGHSFVLEGFRDNSLVGSRGGSPYMGSDLFYTSRISLLKSIRDEAYVLGFYSFGNATMDYNSCTSGCGISKSAFEDLFNPKSIRSSIGAGIVFPTNMGLLQFYFVKPLTHFKKDKLNAFGFHATFSM</sequence>
<organism evidence="4 5">
    <name type="scientific">Polysphondylium violaceum</name>
    <dbReference type="NCBI Taxonomy" id="133409"/>
    <lineage>
        <taxon>Eukaryota</taxon>
        <taxon>Amoebozoa</taxon>
        <taxon>Evosea</taxon>
        <taxon>Eumycetozoa</taxon>
        <taxon>Dictyostelia</taxon>
        <taxon>Dictyosteliales</taxon>
        <taxon>Dictyosteliaceae</taxon>
        <taxon>Polysphondylium</taxon>
    </lineage>
</organism>
<feature type="domain" description="Bacterial surface antigen (D15)" evidence="3">
    <location>
        <begin position="206"/>
        <end position="399"/>
    </location>
</feature>
<dbReference type="InterPro" id="IPR000184">
    <property type="entry name" value="Bac_surfAg_D15"/>
</dbReference>
<keyword evidence="5" id="KW-1185">Reference proteome</keyword>
<gene>
    <name evidence="4" type="ORF">CYY_002947</name>
</gene>
<dbReference type="Gene3D" id="2.40.160.50">
    <property type="entry name" value="membrane protein fhac: a member of the omp85/tpsb transporter family"/>
    <property type="match status" value="1"/>
</dbReference>
<evidence type="ECO:0000313" key="5">
    <source>
        <dbReference type="Proteomes" id="UP000695562"/>
    </source>
</evidence>
<accession>A0A8J4V0J1</accession>
<comment type="subcellular location">
    <subcellularLocation>
        <location evidence="1">Membrane</location>
    </subcellularLocation>
</comment>
<evidence type="ECO:0000256" key="2">
    <source>
        <dbReference type="ARBA" id="ARBA00023136"/>
    </source>
</evidence>
<dbReference type="AlphaFoldDB" id="A0A8J4V0J1"/>